<protein>
    <submittedName>
        <fullName evidence="1">12277_t:CDS:1</fullName>
    </submittedName>
</protein>
<name>A0ACA9NAQ4_9GLOM</name>
<organism evidence="1 2">
    <name type="scientific">Racocetra persica</name>
    <dbReference type="NCBI Taxonomy" id="160502"/>
    <lineage>
        <taxon>Eukaryota</taxon>
        <taxon>Fungi</taxon>
        <taxon>Fungi incertae sedis</taxon>
        <taxon>Mucoromycota</taxon>
        <taxon>Glomeromycotina</taxon>
        <taxon>Glomeromycetes</taxon>
        <taxon>Diversisporales</taxon>
        <taxon>Gigasporaceae</taxon>
        <taxon>Racocetra</taxon>
    </lineage>
</organism>
<proteinExistence type="predicted"/>
<comment type="caution">
    <text evidence="1">The sequence shown here is derived from an EMBL/GenBank/DDBJ whole genome shotgun (WGS) entry which is preliminary data.</text>
</comment>
<feature type="non-terminal residue" evidence="1">
    <location>
        <position position="1"/>
    </location>
</feature>
<sequence length="236" mass="27697">PPDRDEDGEKLDATGSMVKYYKVPVAGNLARKIQNNITSEEILVDPKKLNDPELKDYFQILAKYYGEINSKQPIINNLFNKLKKEIEDTQRPNAIKLIDSRDLNQRINNLKLSPNLISDLQKIRISKLDKLRVEQYSYYIDLKDKTEKITTLNNLFNTINDDKVLTTLQISILLKSITDKIFKINQKQEYDSIKNRIDKEKDSTRLKTIWKDTIDEAKYLDNKQKAKLHKLRNNQK</sequence>
<reference evidence="1" key="1">
    <citation type="submission" date="2021-06" db="EMBL/GenBank/DDBJ databases">
        <authorList>
            <person name="Kallberg Y."/>
            <person name="Tangrot J."/>
            <person name="Rosling A."/>
        </authorList>
    </citation>
    <scope>NUCLEOTIDE SEQUENCE</scope>
    <source>
        <strain evidence="1">MA461A</strain>
    </source>
</reference>
<dbReference type="Proteomes" id="UP000789920">
    <property type="component" value="Unassembled WGS sequence"/>
</dbReference>
<evidence type="ECO:0000313" key="2">
    <source>
        <dbReference type="Proteomes" id="UP000789920"/>
    </source>
</evidence>
<accession>A0ACA9NAQ4</accession>
<keyword evidence="2" id="KW-1185">Reference proteome</keyword>
<gene>
    <name evidence="1" type="ORF">RPERSI_LOCUS7662</name>
</gene>
<dbReference type="EMBL" id="CAJVQC010013184">
    <property type="protein sequence ID" value="CAG8645747.1"/>
    <property type="molecule type" value="Genomic_DNA"/>
</dbReference>
<evidence type="ECO:0000313" key="1">
    <source>
        <dbReference type="EMBL" id="CAG8645747.1"/>
    </source>
</evidence>